<dbReference type="EMBL" id="AZHX01002067">
    <property type="protein sequence ID" value="ETW97406.1"/>
    <property type="molecule type" value="Genomic_DNA"/>
</dbReference>
<evidence type="ECO:0000313" key="2">
    <source>
        <dbReference type="Proteomes" id="UP000019140"/>
    </source>
</evidence>
<dbReference type="HOGENOM" id="CLU_2631599_0_0_7"/>
<keyword evidence="2" id="KW-1185">Reference proteome</keyword>
<accession>W4LJ95</accession>
<proteinExistence type="predicted"/>
<sequence>MAVRMSRSIACRTADSGVPTAEIEVPRAKFQTTQNCQDGLKWCQEEFADLFDVTQDHFLEEVTIERNSPQHLKLLYL</sequence>
<comment type="caution">
    <text evidence="1">The sequence shown here is derived from an EMBL/GenBank/DDBJ whole genome shotgun (WGS) entry which is preliminary data.</text>
</comment>
<organism evidence="1 2">
    <name type="scientific">Candidatus Entotheonella gemina</name>
    <dbReference type="NCBI Taxonomy" id="1429439"/>
    <lineage>
        <taxon>Bacteria</taxon>
        <taxon>Pseudomonadati</taxon>
        <taxon>Nitrospinota/Tectimicrobiota group</taxon>
        <taxon>Candidatus Tectimicrobiota</taxon>
        <taxon>Candidatus Entotheonellia</taxon>
        <taxon>Candidatus Entotheonellales</taxon>
        <taxon>Candidatus Entotheonellaceae</taxon>
        <taxon>Candidatus Entotheonella</taxon>
    </lineage>
</organism>
<gene>
    <name evidence="1" type="ORF">ETSY2_44695</name>
</gene>
<dbReference type="Proteomes" id="UP000019140">
    <property type="component" value="Unassembled WGS sequence"/>
</dbReference>
<reference evidence="1 2" key="1">
    <citation type="journal article" date="2014" name="Nature">
        <title>An environmental bacterial taxon with a large and distinct metabolic repertoire.</title>
        <authorList>
            <person name="Wilson M.C."/>
            <person name="Mori T."/>
            <person name="Ruckert C."/>
            <person name="Uria A.R."/>
            <person name="Helf M.J."/>
            <person name="Takada K."/>
            <person name="Gernert C."/>
            <person name="Steffens U.A."/>
            <person name="Heycke N."/>
            <person name="Schmitt S."/>
            <person name="Rinke C."/>
            <person name="Helfrich E.J."/>
            <person name="Brachmann A.O."/>
            <person name="Gurgui C."/>
            <person name="Wakimoto T."/>
            <person name="Kracht M."/>
            <person name="Crusemann M."/>
            <person name="Hentschel U."/>
            <person name="Abe I."/>
            <person name="Matsunaga S."/>
            <person name="Kalinowski J."/>
            <person name="Takeyama H."/>
            <person name="Piel J."/>
        </authorList>
    </citation>
    <scope>NUCLEOTIDE SEQUENCE [LARGE SCALE GENOMIC DNA]</scope>
    <source>
        <strain evidence="2">TSY2</strain>
    </source>
</reference>
<name>W4LJ95_9BACT</name>
<evidence type="ECO:0000313" key="1">
    <source>
        <dbReference type="EMBL" id="ETW97406.1"/>
    </source>
</evidence>
<dbReference type="AlphaFoldDB" id="W4LJ95"/>
<protein>
    <submittedName>
        <fullName evidence="1">Uncharacterized protein</fullName>
    </submittedName>
</protein>